<feature type="compositionally biased region" description="Low complexity" evidence="2">
    <location>
        <begin position="68"/>
        <end position="85"/>
    </location>
</feature>
<feature type="coiled-coil region" evidence="1">
    <location>
        <begin position="403"/>
        <end position="430"/>
    </location>
</feature>
<keyword evidence="3" id="KW-1133">Transmembrane helix</keyword>
<dbReference type="AlphaFoldDB" id="W4IAK5"/>
<dbReference type="Proteomes" id="UP000019114">
    <property type="component" value="Unassembled WGS sequence"/>
</dbReference>
<evidence type="ECO:0000259" key="7">
    <source>
        <dbReference type="Pfam" id="PF22672"/>
    </source>
</evidence>
<feature type="compositionally biased region" description="Low complexity" evidence="2">
    <location>
        <begin position="801"/>
        <end position="813"/>
    </location>
</feature>
<dbReference type="InterPro" id="IPR008602">
    <property type="entry name" value="Duffy-antigen-binding"/>
</dbReference>
<dbReference type="InterPro" id="IPR054595">
    <property type="entry name" value="DBL_C"/>
</dbReference>
<feature type="compositionally biased region" description="Basic and acidic residues" evidence="2">
    <location>
        <begin position="784"/>
        <end position="795"/>
    </location>
</feature>
<accession>W4IAK5</accession>
<evidence type="ECO:0000313" key="9">
    <source>
        <dbReference type="Proteomes" id="UP000019114"/>
    </source>
</evidence>
<feature type="non-terminal residue" evidence="8">
    <location>
        <position position="862"/>
    </location>
</feature>
<keyword evidence="1" id="KW-0175">Coiled coil</keyword>
<gene>
    <name evidence="8" type="ORF">PFNF135_05480</name>
</gene>
<feature type="region of interest" description="Disordered" evidence="2">
    <location>
        <begin position="729"/>
        <end position="749"/>
    </location>
</feature>
<name>W4IAK5_PLAFA</name>
<feature type="region of interest" description="Disordered" evidence="2">
    <location>
        <begin position="61"/>
        <end position="88"/>
    </location>
</feature>
<evidence type="ECO:0000259" key="6">
    <source>
        <dbReference type="Pfam" id="PF18562"/>
    </source>
</evidence>
<feature type="transmembrane region" description="Helical" evidence="3">
    <location>
        <begin position="839"/>
        <end position="861"/>
    </location>
</feature>
<feature type="region of interest" description="Disordered" evidence="2">
    <location>
        <begin position="120"/>
        <end position="154"/>
    </location>
</feature>
<dbReference type="InterPro" id="IPR042202">
    <property type="entry name" value="Duffy-ag-bd_sf"/>
</dbReference>
<dbReference type="Pfam" id="PF05424">
    <property type="entry name" value="Duffy_binding"/>
    <property type="match status" value="1"/>
</dbReference>
<feature type="region of interest" description="Disordered" evidence="2">
    <location>
        <begin position="762"/>
        <end position="836"/>
    </location>
</feature>
<feature type="compositionally biased region" description="Polar residues" evidence="2">
    <location>
        <begin position="296"/>
        <end position="314"/>
    </location>
</feature>
<reference evidence="8 9" key="2">
    <citation type="submission" date="2013-02" db="EMBL/GenBank/DDBJ databases">
        <title>The Genome Sequence of Plasmodium falciparum NF135/5.C10.</title>
        <authorList>
            <consortium name="The Broad Institute Genome Sequencing Platform"/>
            <consortium name="The Broad Institute Genome Sequencing Center for Infectious Disease"/>
            <person name="Neafsey D."/>
            <person name="Cheeseman I."/>
            <person name="Volkman S."/>
            <person name="Adams J."/>
            <person name="Walker B."/>
            <person name="Young S.K."/>
            <person name="Zeng Q."/>
            <person name="Gargeya S."/>
            <person name="Fitzgerald M."/>
            <person name="Haas B."/>
            <person name="Abouelleil A."/>
            <person name="Alvarado L."/>
            <person name="Arachchi H.M."/>
            <person name="Berlin A.M."/>
            <person name="Chapman S.B."/>
            <person name="Dewar J."/>
            <person name="Goldberg J."/>
            <person name="Griggs A."/>
            <person name="Gujja S."/>
            <person name="Hansen M."/>
            <person name="Howarth C."/>
            <person name="Imamovic A."/>
            <person name="Larimer J."/>
            <person name="McCowan C."/>
            <person name="Murphy C."/>
            <person name="Neiman D."/>
            <person name="Pearson M."/>
            <person name="Priest M."/>
            <person name="Roberts A."/>
            <person name="Saif S."/>
            <person name="Shea T."/>
            <person name="Sisk P."/>
            <person name="Sykes S."/>
            <person name="Wortman J."/>
            <person name="Nusbaum C."/>
            <person name="Birren B."/>
        </authorList>
    </citation>
    <scope>NUCLEOTIDE SEQUENCE [LARGE SCALE GENOMIC DNA]</scope>
    <source>
        <strain evidence="8 9">NF135/5.C10</strain>
    </source>
</reference>
<dbReference type="Gene3D" id="1.20.58.1930">
    <property type="match status" value="1"/>
</dbReference>
<dbReference type="FunFam" id="1.20.58.830:FF:000001">
    <property type="entry name" value="Erythrocyte membrane protein 1, PfEMP1"/>
    <property type="match status" value="1"/>
</dbReference>
<feature type="domain" description="Cysteine-rich interdomain region 1 gamma" evidence="6">
    <location>
        <begin position="529"/>
        <end position="579"/>
    </location>
</feature>
<feature type="domain" description="Duffy-binding-like" evidence="7">
    <location>
        <begin position="332"/>
        <end position="483"/>
    </location>
</feature>
<dbReference type="Gene3D" id="1.20.58.830">
    <property type="match status" value="1"/>
</dbReference>
<feature type="region of interest" description="Disordered" evidence="2">
    <location>
        <begin position="294"/>
        <end position="318"/>
    </location>
</feature>
<dbReference type="GO" id="GO:0046789">
    <property type="term" value="F:host cell surface receptor binding"/>
    <property type="evidence" value="ECO:0007669"/>
    <property type="project" value="InterPro"/>
</dbReference>
<feature type="compositionally biased region" description="Pro residues" evidence="2">
    <location>
        <begin position="769"/>
        <end position="778"/>
    </location>
</feature>
<dbReference type="Pfam" id="PF03011">
    <property type="entry name" value="PFEMP"/>
    <property type="match status" value="1"/>
</dbReference>
<evidence type="ECO:0000256" key="3">
    <source>
        <dbReference type="SAM" id="Phobius"/>
    </source>
</evidence>
<dbReference type="EMBL" id="KI926100">
    <property type="protein sequence ID" value="ETW40145.1"/>
    <property type="molecule type" value="Genomic_DNA"/>
</dbReference>
<organism evidence="8 9">
    <name type="scientific">Plasmodium falciparum NF135/5.C10</name>
    <dbReference type="NCBI Taxonomy" id="1036726"/>
    <lineage>
        <taxon>Eukaryota</taxon>
        <taxon>Sar</taxon>
        <taxon>Alveolata</taxon>
        <taxon>Apicomplexa</taxon>
        <taxon>Aconoidasida</taxon>
        <taxon>Haemosporida</taxon>
        <taxon>Plasmodiidae</taxon>
        <taxon>Plasmodium</taxon>
        <taxon>Plasmodium (Laverania)</taxon>
    </lineage>
</organism>
<keyword evidence="3" id="KW-0812">Transmembrane</keyword>
<evidence type="ECO:0008006" key="10">
    <source>
        <dbReference type="Google" id="ProtNLM"/>
    </source>
</evidence>
<evidence type="ECO:0000256" key="1">
    <source>
        <dbReference type="SAM" id="Coils"/>
    </source>
</evidence>
<dbReference type="GO" id="GO:0016020">
    <property type="term" value="C:membrane"/>
    <property type="evidence" value="ECO:0007669"/>
    <property type="project" value="InterPro"/>
</dbReference>
<feature type="region of interest" description="Disordered" evidence="2">
    <location>
        <begin position="1"/>
        <end position="48"/>
    </location>
</feature>
<feature type="compositionally biased region" description="Polar residues" evidence="2">
    <location>
        <begin position="1"/>
        <end position="10"/>
    </location>
</feature>
<reference evidence="8 9" key="1">
    <citation type="submission" date="2013-02" db="EMBL/GenBank/DDBJ databases">
        <title>The Genome Annotation of Plasmodium falciparum NF135/5.C10.</title>
        <authorList>
            <consortium name="The Broad Institute Genome Sequencing Platform"/>
            <consortium name="The Broad Institute Genome Sequencing Center for Infectious Disease"/>
            <person name="Neafsey D."/>
            <person name="Hoffman S."/>
            <person name="Volkman S."/>
            <person name="Rosenthal P."/>
            <person name="Walker B."/>
            <person name="Young S.K."/>
            <person name="Zeng Q."/>
            <person name="Gargeya S."/>
            <person name="Fitzgerald M."/>
            <person name="Haas B."/>
            <person name="Abouelleil A."/>
            <person name="Allen A.W."/>
            <person name="Alvarado L."/>
            <person name="Arachchi H.M."/>
            <person name="Berlin A.M."/>
            <person name="Chapman S.B."/>
            <person name="Gainer-Dewar J."/>
            <person name="Goldberg J."/>
            <person name="Griggs A."/>
            <person name="Gujja S."/>
            <person name="Hansen M."/>
            <person name="Howarth C."/>
            <person name="Imamovic A."/>
            <person name="Ireland A."/>
            <person name="Larimer J."/>
            <person name="McCowan C."/>
            <person name="Murphy C."/>
            <person name="Pearson M."/>
            <person name="Poon T.W."/>
            <person name="Priest M."/>
            <person name="Roberts A."/>
            <person name="Saif S."/>
            <person name="Shea T."/>
            <person name="Sisk P."/>
            <person name="Sykes S."/>
            <person name="Wortman J."/>
            <person name="Nusbaum C."/>
            <person name="Birren B."/>
        </authorList>
    </citation>
    <scope>NUCLEOTIDE SEQUENCE [LARGE SCALE GENOMIC DNA]</scope>
    <source>
        <strain evidence="8 9">NF135/5.C10</strain>
    </source>
</reference>
<feature type="domain" description="Duffy-antigen binding" evidence="5">
    <location>
        <begin position="43"/>
        <end position="257"/>
    </location>
</feature>
<dbReference type="InterPro" id="IPR004258">
    <property type="entry name" value="DBL"/>
</dbReference>
<feature type="compositionally biased region" description="Polar residues" evidence="2">
    <location>
        <begin position="736"/>
        <end position="749"/>
    </location>
</feature>
<feature type="domain" description="Duffy-binding-like" evidence="4">
    <location>
        <begin position="597"/>
        <end position="735"/>
    </location>
</feature>
<dbReference type="Pfam" id="PF22672">
    <property type="entry name" value="DBL_C"/>
    <property type="match status" value="1"/>
</dbReference>
<protein>
    <recommendedName>
        <fullName evidence="10">Duffy-binding-like domain-containing protein</fullName>
    </recommendedName>
</protein>
<evidence type="ECO:0000313" key="8">
    <source>
        <dbReference type="EMBL" id="ETW40145.1"/>
    </source>
</evidence>
<evidence type="ECO:0000256" key="2">
    <source>
        <dbReference type="SAM" id="MobiDB-lite"/>
    </source>
</evidence>
<sequence>MCIPTNTNEVATGEGSSGNGDRSQRAKRAAPGEPTSGKDTGSICIPPRRRRLYVGKLEEWAEEATKRSTSQEGGSEASSTSGSTTPPDPKVELLKAFIESAAIETFFLWDRYKKIKEKERQEELQRQAENGGPQQPDGAIGSEETPENKLKSGKIPNDFLRQMFYTLGDYRDICVGNTPSGIDTVSASGDNKSGNNIKDISDKIEKILKQSGNNQSRGGPPNSVTTPQQTWWNEHAPSIWKGMICALTYNTDTTSGEKPTQINEVKQALLDDSGKNEPKKSEYKYDQVKLEDESGAKTNNAQPPASGDTPTLNNPKLKDFVERPPYFRYLEEWGQNFCKKRTEMLEKIKDDCKVEESSGGSRRRGGKKCSGYGEHCDDQLGEDPSTLSDLMCQDCGKSCRFYRKWIQRKKTEYEKQKKAYEQQKKTCQMESNNHDNEFSKTLKSLSEAKDFLKTLGPCKNDNVEGNGKDKLNFTKPEETFRPATNCKPCSSFKIDCKKANCNGGEKRCNGKKIENDYITASDIENGGNSTVLDMRVSDNSANGFKDVLNECKGADIFKGIRKDVWTCGKVCGYVVCKSEKGNGQKDGEKHIITIRALVTYWVQNFLEDYNKIKHKISHCKNSSEGYTCIKNCVEQWISTKKGEWTNLKSLYLQQYENADESYPVKTILEEFKERPEFKNAIKPCDSLDQFKTSCGLNDADSSEKNKEGTKEDNDLVLCLLDRLKTKVTACPGKPSGDQTKQTCENPSTTLDDEEDLLLEEENTVTQPNICPPQTPPQPEETGETCDKAADEKVEETVAQNEESGIPSSPSPSEGTEERPPRPGPQPQPTQPDLSPLKTALVTSTLAWSVGIGFATFTYFYLK</sequence>
<dbReference type="SUPFAM" id="SSF140924">
    <property type="entry name" value="Duffy binding domain-like"/>
    <property type="match status" value="2"/>
</dbReference>
<proteinExistence type="predicted"/>
<dbReference type="Pfam" id="PF18562">
    <property type="entry name" value="CIDR1_gamma"/>
    <property type="match status" value="1"/>
</dbReference>
<keyword evidence="3" id="KW-0472">Membrane</keyword>
<evidence type="ECO:0000259" key="5">
    <source>
        <dbReference type="Pfam" id="PF05424"/>
    </source>
</evidence>
<evidence type="ECO:0000259" key="4">
    <source>
        <dbReference type="Pfam" id="PF03011"/>
    </source>
</evidence>
<dbReference type="FunFam" id="1.20.58.1930:FF:000001">
    <property type="entry name" value="Erythrocyte membrane protein 1, PfEMP1"/>
    <property type="match status" value="1"/>
</dbReference>
<dbReference type="InterPro" id="IPR041480">
    <property type="entry name" value="CIDR1_gamma"/>
</dbReference>
<dbReference type="Gene3D" id="1.20.1310.20">
    <property type="entry name" value="Duffy-antigen binding domain"/>
    <property type="match status" value="1"/>
</dbReference>